<organism evidence="3 4">
    <name type="scientific">Paraburkholderia bryophila</name>
    <dbReference type="NCBI Taxonomy" id="420952"/>
    <lineage>
        <taxon>Bacteria</taxon>
        <taxon>Pseudomonadati</taxon>
        <taxon>Pseudomonadota</taxon>
        <taxon>Betaproteobacteria</taxon>
        <taxon>Burkholderiales</taxon>
        <taxon>Burkholderiaceae</taxon>
        <taxon>Paraburkholderia</taxon>
    </lineage>
</organism>
<dbReference type="AlphaFoldDB" id="A0A329CX88"/>
<dbReference type="Proteomes" id="UP000248918">
    <property type="component" value="Unassembled WGS sequence"/>
</dbReference>
<gene>
    <name evidence="3" type="ORF">BX591_101665</name>
</gene>
<evidence type="ECO:0000256" key="2">
    <source>
        <dbReference type="SAM" id="SignalP"/>
    </source>
</evidence>
<feature type="region of interest" description="Disordered" evidence="1">
    <location>
        <begin position="148"/>
        <end position="193"/>
    </location>
</feature>
<dbReference type="EMBL" id="QLTK01000001">
    <property type="protein sequence ID" value="RAS39326.1"/>
    <property type="molecule type" value="Genomic_DNA"/>
</dbReference>
<feature type="chain" id="PRO_5016468806" evidence="2">
    <location>
        <begin position="51"/>
        <end position="412"/>
    </location>
</feature>
<feature type="signal peptide" evidence="2">
    <location>
        <begin position="1"/>
        <end position="50"/>
    </location>
</feature>
<evidence type="ECO:0000313" key="4">
    <source>
        <dbReference type="Proteomes" id="UP000248918"/>
    </source>
</evidence>
<evidence type="ECO:0000313" key="3">
    <source>
        <dbReference type="EMBL" id="RAS39326.1"/>
    </source>
</evidence>
<sequence>MFQKQLQIQAQKQFQMPFTTRLRTRRQTRRQTRIAFLLAAAGWFSTPAMAADLIATKPGVMCVSAQALAQLTLPNGESRSHGATATPEQLAQAQAGGCIDIQPGITVNVLTARKNTSVVSYQRPGATTVETFVVPNIDFSPVFTDDAAASQPAAQKQTQAQTAAPMPTPIQAPAATPATQATPAGTAPSAPTVTAPDGYHVIQRAPGLDGDSIELLEDERITPALQKQLWGTGASEEGLPGNDPKPLAKAQLRLVSTSGAIAATRQLDYPLARVQPAPLHGLPGPVLFLTVDATAPMGSYSGPATQILMPPRQSLDPVQYTTDDGKTSPLVLAATGKSAWKISPARNGGADEIQQVACSPDFDKKDSTGDDDDFVTRYETYRFVDGKWLLARRQRPGIWESEQEFPKRNMFP</sequence>
<name>A0A329CX88_9BURK</name>
<evidence type="ECO:0000256" key="1">
    <source>
        <dbReference type="SAM" id="MobiDB-lite"/>
    </source>
</evidence>
<accession>A0A329CX88</accession>
<reference evidence="3 4" key="1">
    <citation type="submission" date="2018-06" db="EMBL/GenBank/DDBJ databases">
        <title>Genomic Encyclopedia of Type Strains, Phase III (KMG-III): the genomes of soil and plant-associated and newly described type strains.</title>
        <authorList>
            <person name="Whitman W."/>
        </authorList>
    </citation>
    <scope>NUCLEOTIDE SEQUENCE [LARGE SCALE GENOMIC DNA]</scope>
    <source>
        <strain evidence="3 4">LMG 23644</strain>
    </source>
</reference>
<protein>
    <submittedName>
        <fullName evidence="3">Uncharacterized protein</fullName>
    </submittedName>
</protein>
<proteinExistence type="predicted"/>
<comment type="caution">
    <text evidence="3">The sequence shown here is derived from an EMBL/GenBank/DDBJ whole genome shotgun (WGS) entry which is preliminary data.</text>
</comment>
<keyword evidence="2" id="KW-0732">Signal</keyword>